<dbReference type="InterPro" id="IPR036188">
    <property type="entry name" value="FAD/NAD-bd_sf"/>
</dbReference>
<keyword evidence="10" id="KW-1185">Reference proteome</keyword>
<dbReference type="GO" id="GO:0050661">
    <property type="term" value="F:NADP binding"/>
    <property type="evidence" value="ECO:0007669"/>
    <property type="project" value="InterPro"/>
</dbReference>
<name>A0A2K1JUQ6_PHYPA</name>
<dbReference type="KEGG" id="ppp:112288796"/>
<proteinExistence type="inferred from homology"/>
<feature type="signal peptide" evidence="7">
    <location>
        <begin position="1"/>
        <end position="19"/>
    </location>
</feature>
<dbReference type="SUPFAM" id="SSF51905">
    <property type="entry name" value="FAD/NAD(P)-binding domain"/>
    <property type="match status" value="2"/>
</dbReference>
<organism evidence="8">
    <name type="scientific">Physcomitrium patens</name>
    <name type="common">Spreading-leaved earth moss</name>
    <name type="synonym">Physcomitrella patens</name>
    <dbReference type="NCBI Taxonomy" id="3218"/>
    <lineage>
        <taxon>Eukaryota</taxon>
        <taxon>Viridiplantae</taxon>
        <taxon>Streptophyta</taxon>
        <taxon>Embryophyta</taxon>
        <taxon>Bryophyta</taxon>
        <taxon>Bryophytina</taxon>
        <taxon>Bryopsida</taxon>
        <taxon>Funariidae</taxon>
        <taxon>Funariales</taxon>
        <taxon>Funariaceae</taxon>
        <taxon>Physcomitrium</taxon>
    </lineage>
</organism>
<dbReference type="GO" id="GO:0004497">
    <property type="term" value="F:monooxygenase activity"/>
    <property type="evidence" value="ECO:0000318"/>
    <property type="project" value="GO_Central"/>
</dbReference>
<keyword evidence="2 6" id="KW-0285">Flavoprotein</keyword>
<keyword evidence="5 6" id="KW-0560">Oxidoreductase</keyword>
<dbReference type="InterPro" id="IPR050346">
    <property type="entry name" value="FMO-like"/>
</dbReference>
<keyword evidence="4" id="KW-0521">NADP</keyword>
<evidence type="ECO:0000313" key="8">
    <source>
        <dbReference type="EMBL" id="PNR45258.1"/>
    </source>
</evidence>
<dbReference type="PRINTS" id="PR00370">
    <property type="entry name" value="FMOXYGENASE"/>
</dbReference>
<evidence type="ECO:0000256" key="2">
    <source>
        <dbReference type="ARBA" id="ARBA00022630"/>
    </source>
</evidence>
<dbReference type="GO" id="GO:0050660">
    <property type="term" value="F:flavin adenine dinucleotide binding"/>
    <property type="evidence" value="ECO:0007669"/>
    <property type="project" value="InterPro"/>
</dbReference>
<reference evidence="9" key="3">
    <citation type="submission" date="2020-12" db="UniProtKB">
        <authorList>
            <consortium name="EnsemblPlants"/>
        </authorList>
    </citation>
    <scope>IDENTIFICATION</scope>
</reference>
<keyword evidence="3 6" id="KW-0274">FAD</keyword>
<evidence type="ECO:0000256" key="1">
    <source>
        <dbReference type="ARBA" id="ARBA00009183"/>
    </source>
</evidence>
<evidence type="ECO:0000256" key="7">
    <source>
        <dbReference type="SAM" id="SignalP"/>
    </source>
</evidence>
<evidence type="ECO:0000313" key="10">
    <source>
        <dbReference type="Proteomes" id="UP000006727"/>
    </source>
</evidence>
<dbReference type="PANTHER" id="PTHR23023">
    <property type="entry name" value="DIMETHYLANILINE MONOOXYGENASE"/>
    <property type="match status" value="1"/>
</dbReference>
<evidence type="ECO:0000256" key="3">
    <source>
        <dbReference type="ARBA" id="ARBA00022827"/>
    </source>
</evidence>
<dbReference type="InterPro" id="IPR000960">
    <property type="entry name" value="Flavin_mOase"/>
</dbReference>
<dbReference type="GeneID" id="112288796"/>
<dbReference type="Proteomes" id="UP000006727">
    <property type="component" value="Chromosome 11"/>
</dbReference>
<accession>A0A2K1JUQ6</accession>
<dbReference type="EC" id="1.-.-.-" evidence="6"/>
<dbReference type="EMBL" id="ABEU02000011">
    <property type="protein sequence ID" value="PNR45258.1"/>
    <property type="molecule type" value="Genomic_DNA"/>
</dbReference>
<dbReference type="Gramene" id="Pp3c11_14620V3.1">
    <property type="protein sequence ID" value="Pp3c11_14620V3.1"/>
    <property type="gene ID" value="Pp3c11_14620"/>
</dbReference>
<evidence type="ECO:0000256" key="5">
    <source>
        <dbReference type="ARBA" id="ARBA00023002"/>
    </source>
</evidence>
<dbReference type="Gene3D" id="3.50.50.60">
    <property type="entry name" value="FAD/NAD(P)-binding domain"/>
    <property type="match status" value="2"/>
</dbReference>
<keyword evidence="6" id="KW-0503">Monooxygenase</keyword>
<dbReference type="RefSeq" id="XP_024389140.1">
    <property type="nucleotide sequence ID" value="XM_024533372.2"/>
</dbReference>
<dbReference type="Pfam" id="PF00743">
    <property type="entry name" value="FMO-like"/>
    <property type="match status" value="2"/>
</dbReference>
<feature type="chain" id="PRO_5043158174" description="Flavin-containing monooxygenase" evidence="7">
    <location>
        <begin position="20"/>
        <end position="588"/>
    </location>
</feature>
<gene>
    <name evidence="9" type="primary">LOC112288796</name>
    <name evidence="8" type="ORF">PHYPA_015029</name>
</gene>
<reference evidence="8 10" key="2">
    <citation type="journal article" date="2018" name="Plant J.">
        <title>The Physcomitrella patens chromosome-scale assembly reveals moss genome structure and evolution.</title>
        <authorList>
            <person name="Lang D."/>
            <person name="Ullrich K.K."/>
            <person name="Murat F."/>
            <person name="Fuchs J."/>
            <person name="Jenkins J."/>
            <person name="Haas F.B."/>
            <person name="Piednoel M."/>
            <person name="Gundlach H."/>
            <person name="Van Bel M."/>
            <person name="Meyberg R."/>
            <person name="Vives C."/>
            <person name="Morata J."/>
            <person name="Symeonidi A."/>
            <person name="Hiss M."/>
            <person name="Muchero W."/>
            <person name="Kamisugi Y."/>
            <person name="Saleh O."/>
            <person name="Blanc G."/>
            <person name="Decker E.L."/>
            <person name="van Gessel N."/>
            <person name="Grimwood J."/>
            <person name="Hayes R.D."/>
            <person name="Graham S.W."/>
            <person name="Gunter L.E."/>
            <person name="McDaniel S.F."/>
            <person name="Hoernstein S.N.W."/>
            <person name="Larsson A."/>
            <person name="Li F.W."/>
            <person name="Perroud P.F."/>
            <person name="Phillips J."/>
            <person name="Ranjan P."/>
            <person name="Rokshar D.S."/>
            <person name="Rothfels C.J."/>
            <person name="Schneider L."/>
            <person name="Shu S."/>
            <person name="Stevenson D.W."/>
            <person name="Thummler F."/>
            <person name="Tillich M."/>
            <person name="Villarreal Aguilar J.C."/>
            <person name="Widiez T."/>
            <person name="Wong G.K."/>
            <person name="Wymore A."/>
            <person name="Zhang Y."/>
            <person name="Zimmer A.D."/>
            <person name="Quatrano R.S."/>
            <person name="Mayer K.F.X."/>
            <person name="Goodstein D."/>
            <person name="Casacuberta J.M."/>
            <person name="Vandepoele K."/>
            <person name="Reski R."/>
            <person name="Cuming A.C."/>
            <person name="Tuskan G.A."/>
            <person name="Maumus F."/>
            <person name="Salse J."/>
            <person name="Schmutz J."/>
            <person name="Rensing S.A."/>
        </authorList>
    </citation>
    <scope>NUCLEOTIDE SEQUENCE [LARGE SCALE GENOMIC DNA]</scope>
    <source>
        <strain evidence="9 10">cv. Gransden 2004</strain>
    </source>
</reference>
<dbReference type="InterPro" id="IPR020946">
    <property type="entry name" value="Flavin_mOase-like"/>
</dbReference>
<dbReference type="EnsemblPlants" id="Pp3c11_14620V3.1">
    <property type="protein sequence ID" value="Pp3c11_14620V3.1"/>
    <property type="gene ID" value="Pp3c11_14620"/>
</dbReference>
<evidence type="ECO:0000313" key="9">
    <source>
        <dbReference type="EnsemblPlants" id="Pp3c11_14620V3.1"/>
    </source>
</evidence>
<evidence type="ECO:0000256" key="4">
    <source>
        <dbReference type="ARBA" id="ARBA00022857"/>
    </source>
</evidence>
<evidence type="ECO:0000256" key="6">
    <source>
        <dbReference type="RuleBase" id="RU361177"/>
    </source>
</evidence>
<dbReference type="PaxDb" id="3218-PP1S11_276V6.1"/>
<dbReference type="STRING" id="3218.A0A2K1JUQ6"/>
<comment type="cofactor">
    <cofactor evidence="6">
        <name>FAD</name>
        <dbReference type="ChEBI" id="CHEBI:57692"/>
    </cofactor>
</comment>
<dbReference type="OrthoDB" id="66881at2759"/>
<reference evidence="8 10" key="1">
    <citation type="journal article" date="2008" name="Science">
        <title>The Physcomitrella genome reveals evolutionary insights into the conquest of land by plants.</title>
        <authorList>
            <person name="Rensing S."/>
            <person name="Lang D."/>
            <person name="Zimmer A."/>
            <person name="Terry A."/>
            <person name="Salamov A."/>
            <person name="Shapiro H."/>
            <person name="Nishiyama T."/>
            <person name="Perroud P.-F."/>
            <person name="Lindquist E."/>
            <person name="Kamisugi Y."/>
            <person name="Tanahashi T."/>
            <person name="Sakakibara K."/>
            <person name="Fujita T."/>
            <person name="Oishi K."/>
            <person name="Shin-I T."/>
            <person name="Kuroki Y."/>
            <person name="Toyoda A."/>
            <person name="Suzuki Y."/>
            <person name="Hashimoto A."/>
            <person name="Yamaguchi K."/>
            <person name="Sugano A."/>
            <person name="Kohara Y."/>
            <person name="Fujiyama A."/>
            <person name="Anterola A."/>
            <person name="Aoki S."/>
            <person name="Ashton N."/>
            <person name="Barbazuk W.B."/>
            <person name="Barker E."/>
            <person name="Bennetzen J."/>
            <person name="Bezanilla M."/>
            <person name="Blankenship R."/>
            <person name="Cho S.H."/>
            <person name="Dutcher S."/>
            <person name="Estelle M."/>
            <person name="Fawcett J.A."/>
            <person name="Gundlach H."/>
            <person name="Hanada K."/>
            <person name="Heyl A."/>
            <person name="Hicks K.A."/>
            <person name="Hugh J."/>
            <person name="Lohr M."/>
            <person name="Mayer K."/>
            <person name="Melkozernov A."/>
            <person name="Murata T."/>
            <person name="Nelson D."/>
            <person name="Pils B."/>
            <person name="Prigge M."/>
            <person name="Reiss B."/>
            <person name="Renner T."/>
            <person name="Rombauts S."/>
            <person name="Rushton P."/>
            <person name="Sanderfoot A."/>
            <person name="Schween G."/>
            <person name="Shiu S.-H."/>
            <person name="Stueber K."/>
            <person name="Theodoulou F.L."/>
            <person name="Tu H."/>
            <person name="Van de Peer Y."/>
            <person name="Verrier P.J."/>
            <person name="Waters E."/>
            <person name="Wood A."/>
            <person name="Yang L."/>
            <person name="Cove D."/>
            <person name="Cuming A."/>
            <person name="Hasebe M."/>
            <person name="Lucas S."/>
            <person name="Mishler D.B."/>
            <person name="Reski R."/>
            <person name="Grigoriev I."/>
            <person name="Quatrano R.S."/>
            <person name="Boore J.L."/>
        </authorList>
    </citation>
    <scope>NUCLEOTIDE SEQUENCE [LARGE SCALE GENOMIC DNA]</scope>
    <source>
        <strain evidence="9 10">cv. Gransden 2004</strain>
    </source>
</reference>
<keyword evidence="7" id="KW-0732">Signal</keyword>
<comment type="similarity">
    <text evidence="1 6">Belongs to the FMO family.</text>
</comment>
<dbReference type="FunCoup" id="A0A2K1JUQ6">
    <property type="interactions" value="1214"/>
</dbReference>
<dbReference type="AlphaFoldDB" id="A0A2K1JUQ6"/>
<dbReference type="GO" id="GO:0004499">
    <property type="term" value="F:N,N-dimethylaniline monooxygenase activity"/>
    <property type="evidence" value="ECO:0007669"/>
    <property type="project" value="InterPro"/>
</dbReference>
<protein>
    <recommendedName>
        <fullName evidence="6">Flavin-containing monooxygenase</fullName>
        <ecNumber evidence="6">1.-.-.-</ecNumber>
    </recommendedName>
</protein>
<sequence length="588" mass="64951">MWKPSTGAAMLTLCPGILCSLNGIHVTSSSSGLRVRGRAHCHVASASVSTEIAKNSAGLRGRTIGCVRGWSSAGRSQSFSSATCFGAMKSRSGFTSSGNGVDIRWIKTNGDDTSNQTAGVVYPSKSCKSKSCKVAVIGAGAAGLVTARELLREGHDVIVFEQTKSVGGVWVYDPEIEGDDLLGLSQDRKRVHSSMYASLRTNLPREIMGYTDFPFLPRDGRDGRRFPGHAEVAAYLQDFAEFYHLLDCVQFSTSVDYVGSCKDQNKISWKVRTRRRHQTDDVKEEQFDAVVVCNGHYSQPKLAEFPGSSSWPGVQMHSHNYREPSSFTDQTVVVIGNAASGEDISREIADVAKEVHISGRTWSASVDFSEPIGQHGNIWRHSTIECACEDGTVLFAEGGCVSADIILHCTGYFYHYPFLDTKGEVAVDENCVGPLYEHVFPPSLAPSLSFVGLPWKVVPFQLCELQSRWIAMALSRKIDLPSTQEMMDSVESFYAELEASGKPKRLAHNMATTQYDYDNWLADQTGSAPVETWRIQIFEATSKNKRANPETYRDEWPDEELHQEAFARLEELDLSCRLTVECIQQAKL</sequence>